<evidence type="ECO:0000259" key="6">
    <source>
        <dbReference type="PROSITE" id="PS50102"/>
    </source>
</evidence>
<keyword evidence="2" id="KW-0677">Repeat</keyword>
<dbReference type="Proteomes" id="UP001234581">
    <property type="component" value="Unassembled WGS sequence"/>
</dbReference>
<comment type="caution">
    <text evidence="8">The sequence shown here is derived from an EMBL/GenBank/DDBJ whole genome shotgun (WGS) entry which is preliminary data.</text>
</comment>
<feature type="region of interest" description="Disordered" evidence="5">
    <location>
        <begin position="417"/>
        <end position="445"/>
    </location>
</feature>
<accession>A0AAD7XY04</accession>
<comment type="similarity">
    <text evidence="1">Belongs to the polyadenylate-binding protein type-1 family.</text>
</comment>
<dbReference type="RefSeq" id="XP_058346237.1">
    <property type="nucleotide sequence ID" value="XM_058483148.1"/>
</dbReference>
<evidence type="ECO:0000256" key="4">
    <source>
        <dbReference type="PROSITE-ProRule" id="PRU00176"/>
    </source>
</evidence>
<dbReference type="Pfam" id="PF00658">
    <property type="entry name" value="MLLE"/>
    <property type="match status" value="1"/>
</dbReference>
<evidence type="ECO:0000313" key="8">
    <source>
        <dbReference type="EMBL" id="KAJ8661324.1"/>
    </source>
</evidence>
<dbReference type="SMART" id="SM00517">
    <property type="entry name" value="PolyA"/>
    <property type="match status" value="1"/>
</dbReference>
<dbReference type="EMBL" id="JARTCD010000009">
    <property type="protein sequence ID" value="KAJ8661324.1"/>
    <property type="molecule type" value="Genomic_DNA"/>
</dbReference>
<dbReference type="SMART" id="SM00360">
    <property type="entry name" value="RRM"/>
    <property type="match status" value="3"/>
</dbReference>
<keyword evidence="3 4" id="KW-0694">RNA-binding</keyword>
<dbReference type="SUPFAM" id="SSF63570">
    <property type="entry name" value="PABC (PABP) domain"/>
    <property type="match status" value="1"/>
</dbReference>
<dbReference type="InterPro" id="IPR035979">
    <property type="entry name" value="RBD_domain_sf"/>
</dbReference>
<dbReference type="InterPro" id="IPR012677">
    <property type="entry name" value="Nucleotide-bd_a/b_plait_sf"/>
</dbReference>
<dbReference type="InterPro" id="IPR002004">
    <property type="entry name" value="PABP_HYD_C"/>
</dbReference>
<dbReference type="CDD" id="cd00590">
    <property type="entry name" value="RRM_SF"/>
    <property type="match status" value="1"/>
</dbReference>
<evidence type="ECO:0000256" key="3">
    <source>
        <dbReference type="ARBA" id="ARBA00022884"/>
    </source>
</evidence>
<dbReference type="SUPFAM" id="SSF54928">
    <property type="entry name" value="RNA-binding domain, RBD"/>
    <property type="match status" value="1"/>
</dbReference>
<dbReference type="GeneID" id="83210487"/>
<keyword evidence="9" id="KW-1185">Reference proteome</keyword>
<dbReference type="PROSITE" id="PS51309">
    <property type="entry name" value="PABC"/>
    <property type="match status" value="1"/>
</dbReference>
<feature type="region of interest" description="Disordered" evidence="5">
    <location>
        <begin position="194"/>
        <end position="243"/>
    </location>
</feature>
<dbReference type="GO" id="GO:0003723">
    <property type="term" value="F:RNA binding"/>
    <property type="evidence" value="ECO:0007669"/>
    <property type="project" value="UniProtKB-UniRule"/>
</dbReference>
<feature type="region of interest" description="Disordered" evidence="5">
    <location>
        <begin position="356"/>
        <end position="404"/>
    </location>
</feature>
<evidence type="ECO:0000256" key="5">
    <source>
        <dbReference type="SAM" id="MobiDB-lite"/>
    </source>
</evidence>
<feature type="compositionally biased region" description="Polar residues" evidence="5">
    <location>
        <begin position="220"/>
        <end position="234"/>
    </location>
</feature>
<dbReference type="Pfam" id="PF00076">
    <property type="entry name" value="RRM_1"/>
    <property type="match status" value="2"/>
</dbReference>
<evidence type="ECO:0000259" key="7">
    <source>
        <dbReference type="PROSITE" id="PS51309"/>
    </source>
</evidence>
<proteinExistence type="inferred from homology"/>
<reference evidence="8 9" key="1">
    <citation type="submission" date="2023-03" db="EMBL/GenBank/DDBJ databases">
        <title>Genome sequence of Lichtheimia ornata CBS 291.66.</title>
        <authorList>
            <person name="Mohabir J.T."/>
            <person name="Shea T.P."/>
            <person name="Kurbessoian T."/>
            <person name="Berby B."/>
            <person name="Fontaine J."/>
            <person name="Livny J."/>
            <person name="Gnirke A."/>
            <person name="Stajich J.E."/>
            <person name="Cuomo C.A."/>
        </authorList>
    </citation>
    <scope>NUCLEOTIDE SEQUENCE [LARGE SCALE GENOMIC DNA]</scope>
    <source>
        <strain evidence="8">CBS 291.66</strain>
    </source>
</reference>
<dbReference type="AlphaFoldDB" id="A0AAD7XY04"/>
<feature type="domain" description="RRM" evidence="6">
    <location>
        <begin position="251"/>
        <end position="329"/>
    </location>
</feature>
<dbReference type="InterPro" id="IPR000504">
    <property type="entry name" value="RRM_dom"/>
</dbReference>
<gene>
    <name evidence="8" type="ORF">O0I10_003074</name>
</gene>
<feature type="compositionally biased region" description="Low complexity" evidence="5">
    <location>
        <begin position="379"/>
        <end position="393"/>
    </location>
</feature>
<dbReference type="PANTHER" id="PTHR24012">
    <property type="entry name" value="RNA BINDING PROTEIN"/>
    <property type="match status" value="1"/>
</dbReference>
<name>A0AAD7XY04_9FUNG</name>
<evidence type="ECO:0000313" key="9">
    <source>
        <dbReference type="Proteomes" id="UP001234581"/>
    </source>
</evidence>
<protein>
    <recommendedName>
        <fullName evidence="10">Polyadenylate tail-binding protein</fullName>
    </recommendedName>
</protein>
<dbReference type="Gene3D" id="1.10.1900.10">
    <property type="entry name" value="c-terminal domain of poly(a) binding protein"/>
    <property type="match status" value="1"/>
</dbReference>
<evidence type="ECO:0008006" key="10">
    <source>
        <dbReference type="Google" id="ProtNLM"/>
    </source>
</evidence>
<feature type="domain" description="PABC" evidence="7">
    <location>
        <begin position="518"/>
        <end position="591"/>
    </location>
</feature>
<dbReference type="Gene3D" id="3.30.70.330">
    <property type="match status" value="2"/>
</dbReference>
<sequence>MMMISDTIVKLPTNNNKKRPPLLVAGSDPKPDFLVSEVLYMEGFTASGISEHDVMELLKSCSPIEINLTVGVLRFPSAEQADRAYTLFNGASLKNGTRLQLRINPPGDGCQEPEATSGILQIRNLPLQTTNHFLYNLFRPFGPMSLCKVIMDQGRFKGTALVQYFDAIHADTAVHYMNNKNIQGNAITVSPFVSKKQQQQQQQPYPDMEYSRSAPGMPINHQQSKRSSSYTAPSTAIPATGNNPMQNIDYTNLYIKNLDLSVQSADLFNHFCHYGRIISARVMRNSTTKQSKGFGFVSFSSAEEAWRALHATNQTYIKSKPIVVAFHEPKKPRAVSSSSNNNNSSAALLSQSAPSSTMLPYYPPPQPTHTLPPMPPPAAAAVQQQQQHHQAAAIATSGYQQQHAALPVPPSSLVRHYSAPIPQPPPPLTMRSGSPESLASTTATTSADPCVQRLRLVEAVTQCGEQREVNDIVDMLLTLKRRERSLCLFNRGYLQEKIAAAKLALDTCRDDNARDDDGVQQFLDSIKGLTLHEQKQKLGDRLFPCVKATGVKHAPRITIRLLDTVPLEELARTMNDQVQLKKKVDQAIASM</sequence>
<dbReference type="InterPro" id="IPR036053">
    <property type="entry name" value="PABP-dom"/>
</dbReference>
<evidence type="ECO:0000256" key="2">
    <source>
        <dbReference type="ARBA" id="ARBA00022737"/>
    </source>
</evidence>
<evidence type="ECO:0000256" key="1">
    <source>
        <dbReference type="ARBA" id="ARBA00008557"/>
    </source>
</evidence>
<organism evidence="8 9">
    <name type="scientific">Lichtheimia ornata</name>
    <dbReference type="NCBI Taxonomy" id="688661"/>
    <lineage>
        <taxon>Eukaryota</taxon>
        <taxon>Fungi</taxon>
        <taxon>Fungi incertae sedis</taxon>
        <taxon>Mucoromycota</taxon>
        <taxon>Mucoromycotina</taxon>
        <taxon>Mucoromycetes</taxon>
        <taxon>Mucorales</taxon>
        <taxon>Lichtheimiaceae</taxon>
        <taxon>Lichtheimia</taxon>
    </lineage>
</organism>
<feature type="compositionally biased region" description="Pro residues" evidence="5">
    <location>
        <begin position="361"/>
        <end position="378"/>
    </location>
</feature>
<feature type="domain" description="RRM" evidence="6">
    <location>
        <begin position="118"/>
        <end position="194"/>
    </location>
</feature>
<dbReference type="PROSITE" id="PS50102">
    <property type="entry name" value="RRM"/>
    <property type="match status" value="2"/>
</dbReference>